<evidence type="ECO:0000256" key="9">
    <source>
        <dbReference type="ARBA" id="ARBA00023136"/>
    </source>
</evidence>
<evidence type="ECO:0000256" key="8">
    <source>
        <dbReference type="ARBA" id="ARBA00023002"/>
    </source>
</evidence>
<dbReference type="GO" id="GO:0051213">
    <property type="term" value="F:dioxygenase activity"/>
    <property type="evidence" value="ECO:0007669"/>
    <property type="project" value="UniProtKB-KW"/>
</dbReference>
<dbReference type="PANTHER" id="PTHR10332">
    <property type="entry name" value="EQUILIBRATIVE NUCLEOSIDE TRANSPORTER"/>
    <property type="match status" value="1"/>
</dbReference>
<dbReference type="InterPro" id="IPR002259">
    <property type="entry name" value="Eqnu_transpt"/>
</dbReference>
<dbReference type="GO" id="GO:0005886">
    <property type="term" value="C:plasma membrane"/>
    <property type="evidence" value="ECO:0007669"/>
    <property type="project" value="TreeGrafter"/>
</dbReference>
<keyword evidence="9 10" id="KW-0472">Membrane</keyword>
<proteinExistence type="inferred from homology"/>
<feature type="transmembrane region" description="Helical" evidence="10">
    <location>
        <begin position="486"/>
        <end position="508"/>
    </location>
</feature>
<evidence type="ECO:0000313" key="13">
    <source>
        <dbReference type="Proteomes" id="UP000677054"/>
    </source>
</evidence>
<evidence type="ECO:0000256" key="3">
    <source>
        <dbReference type="ARBA" id="ARBA00007965"/>
    </source>
</evidence>
<evidence type="ECO:0000313" key="12">
    <source>
        <dbReference type="EMBL" id="CAD7246509.1"/>
    </source>
</evidence>
<feature type="transmembrane region" description="Helical" evidence="10">
    <location>
        <begin position="426"/>
        <end position="447"/>
    </location>
</feature>
<feature type="transmembrane region" description="Helical" evidence="10">
    <location>
        <begin position="528"/>
        <end position="547"/>
    </location>
</feature>
<evidence type="ECO:0000256" key="1">
    <source>
        <dbReference type="ARBA" id="ARBA00001961"/>
    </source>
</evidence>
<keyword evidence="8" id="KW-0560">Oxidoreductase</keyword>
<dbReference type="GO" id="GO:0016705">
    <property type="term" value="F:oxidoreductase activity, acting on paired donors, with incorporation or reduction of molecular oxygen"/>
    <property type="evidence" value="ECO:0007669"/>
    <property type="project" value="InterPro"/>
</dbReference>
<reference evidence="12" key="1">
    <citation type="submission" date="2020-11" db="EMBL/GenBank/DDBJ databases">
        <authorList>
            <person name="Tran Van P."/>
        </authorList>
    </citation>
    <scope>NUCLEOTIDE SEQUENCE</scope>
</reference>
<evidence type="ECO:0000256" key="5">
    <source>
        <dbReference type="ARBA" id="ARBA00022692"/>
    </source>
</evidence>
<keyword evidence="6" id="KW-0223">Dioxygenase</keyword>
<keyword evidence="13" id="KW-1185">Reference proteome</keyword>
<name>A0A7R8XBI7_9CRUS</name>
<feature type="transmembrane region" description="Helical" evidence="10">
    <location>
        <begin position="295"/>
        <end position="319"/>
    </location>
</feature>
<protein>
    <recommendedName>
        <fullName evidence="11">Prolyl 4-hydroxylase alpha subunit domain-containing protein</fullName>
    </recommendedName>
</protein>
<evidence type="ECO:0000256" key="4">
    <source>
        <dbReference type="ARBA" id="ARBA00022448"/>
    </source>
</evidence>
<gene>
    <name evidence="12" type="ORF">DSTB1V02_LOCUS6358</name>
</gene>
<dbReference type="EMBL" id="CAJPEV010001156">
    <property type="protein sequence ID" value="CAG0891059.1"/>
    <property type="molecule type" value="Genomic_DNA"/>
</dbReference>
<keyword evidence="7 10" id="KW-1133">Transmembrane helix</keyword>
<dbReference type="Proteomes" id="UP000677054">
    <property type="component" value="Unassembled WGS sequence"/>
</dbReference>
<feature type="domain" description="Prolyl 4-hydroxylase alpha subunit" evidence="11">
    <location>
        <begin position="42"/>
        <end position="253"/>
    </location>
</feature>
<sequence length="666" mass="75104">TSCVPRFCVEPAALEKDLRCRLARGAGPRWSLWKQEELSRVPFVAVFRDFLGPGEVEELIEVAVARHGLHRSLHHGKGGYGVSSDKRTSKQAWLQDADGELVRKLSTRVKEATGLEVFPEVIASENFQVANYGIGGQFTTHLDSPLIGDEDLDPMTAFRGNRLATLMVYKRDKMGAGKVQRGGQARQNNQSNFGGGFEDSQDKVLFLPTAPQDGPVALNPSWEERSLPPEQLNFQDVGSEFEATKEPIDKYHLVYLIFVLHGVGSLMPWNMFITAKEYFVNYKLNSTSASAEMNYSTYFLNYLGFAAQVPNLLFNWINVFVHMGGDLTKRVVWSLLFSTAIFVLTIVLSIMDSSDWIPIFFWITIVSVVLLNISNGIYQNTVYGMAAKLPFKFTGGVVLGSNISGTFTSIINILAIALAPNPRTAGIYYFIVALFVLLACLDTYFALPLLKFYRYFDNIDQRRQAMRRNMHSSVHGRSKVRLYWHIFKTAFPQLFNVFFVFFVTLSIFPVVHADIRPMDENFFIPPTYFTPITCFLTFNTCAMLGNLLPNLFVWPSPKWLWLPVCLRVFMIPYFVLCNYHPVAATRILPVLITNDYAYWVMAILMGLSSGYFSSLAMMYSPRTVEPEHAGTAGMFAAASLITGICLGINFSLVLSWFVQTVTFDYP</sequence>
<dbReference type="PANTHER" id="PTHR10332:SF80">
    <property type="entry name" value="EQUILIBRATIVE NUCLEOSIDE TRANSPORTER 2, ISOFORM A"/>
    <property type="match status" value="1"/>
</dbReference>
<feature type="transmembrane region" description="Helical" evidence="10">
    <location>
        <begin position="253"/>
        <end position="275"/>
    </location>
</feature>
<feature type="transmembrane region" description="Helical" evidence="10">
    <location>
        <begin position="399"/>
        <end position="420"/>
    </location>
</feature>
<dbReference type="GO" id="GO:0005506">
    <property type="term" value="F:iron ion binding"/>
    <property type="evidence" value="ECO:0007669"/>
    <property type="project" value="InterPro"/>
</dbReference>
<accession>A0A7R8XBI7</accession>
<organism evidence="12">
    <name type="scientific">Darwinula stevensoni</name>
    <dbReference type="NCBI Taxonomy" id="69355"/>
    <lineage>
        <taxon>Eukaryota</taxon>
        <taxon>Metazoa</taxon>
        <taxon>Ecdysozoa</taxon>
        <taxon>Arthropoda</taxon>
        <taxon>Crustacea</taxon>
        <taxon>Oligostraca</taxon>
        <taxon>Ostracoda</taxon>
        <taxon>Podocopa</taxon>
        <taxon>Podocopida</taxon>
        <taxon>Darwinulocopina</taxon>
        <taxon>Darwinuloidea</taxon>
        <taxon>Darwinulidae</taxon>
        <taxon>Darwinula</taxon>
    </lineage>
</organism>
<keyword evidence="5 10" id="KW-0812">Transmembrane</keyword>
<dbReference type="Pfam" id="PF01733">
    <property type="entry name" value="Nucleoside_tran"/>
    <property type="match status" value="1"/>
</dbReference>
<evidence type="ECO:0000259" key="11">
    <source>
        <dbReference type="SMART" id="SM00702"/>
    </source>
</evidence>
<dbReference type="GO" id="GO:0031418">
    <property type="term" value="F:L-ascorbic acid binding"/>
    <property type="evidence" value="ECO:0007669"/>
    <property type="project" value="InterPro"/>
</dbReference>
<comment type="similarity">
    <text evidence="3">Belongs to the SLC29A/ENT transporter (TC 2.A.57) family.</text>
</comment>
<comment type="subcellular location">
    <subcellularLocation>
        <location evidence="2">Membrane</location>
        <topology evidence="2">Multi-pass membrane protein</topology>
    </subcellularLocation>
</comment>
<comment type="cofactor">
    <cofactor evidence="1">
        <name>L-ascorbate</name>
        <dbReference type="ChEBI" id="CHEBI:38290"/>
    </cofactor>
</comment>
<feature type="transmembrane region" description="Helical" evidence="10">
    <location>
        <begin position="356"/>
        <end position="378"/>
    </location>
</feature>
<evidence type="ECO:0000256" key="10">
    <source>
        <dbReference type="SAM" id="Phobius"/>
    </source>
</evidence>
<evidence type="ECO:0000256" key="6">
    <source>
        <dbReference type="ARBA" id="ARBA00022964"/>
    </source>
</evidence>
<dbReference type="GO" id="GO:0005337">
    <property type="term" value="F:nucleoside transmembrane transporter activity"/>
    <property type="evidence" value="ECO:0007669"/>
    <property type="project" value="InterPro"/>
</dbReference>
<feature type="transmembrane region" description="Helical" evidence="10">
    <location>
        <begin position="596"/>
        <end position="620"/>
    </location>
</feature>
<evidence type="ECO:0000256" key="7">
    <source>
        <dbReference type="ARBA" id="ARBA00022989"/>
    </source>
</evidence>
<dbReference type="AlphaFoldDB" id="A0A7R8XBI7"/>
<feature type="non-terminal residue" evidence="12">
    <location>
        <position position="1"/>
    </location>
</feature>
<evidence type="ECO:0000256" key="2">
    <source>
        <dbReference type="ARBA" id="ARBA00004141"/>
    </source>
</evidence>
<dbReference type="SMART" id="SM00702">
    <property type="entry name" value="P4Hc"/>
    <property type="match status" value="1"/>
</dbReference>
<feature type="transmembrane region" description="Helical" evidence="10">
    <location>
        <begin position="559"/>
        <end position="576"/>
    </location>
</feature>
<keyword evidence="4" id="KW-0813">Transport</keyword>
<dbReference type="OrthoDB" id="1856718at2759"/>
<feature type="transmembrane region" description="Helical" evidence="10">
    <location>
        <begin position="632"/>
        <end position="658"/>
    </location>
</feature>
<dbReference type="Gene3D" id="2.60.120.620">
    <property type="entry name" value="q2cbj1_9rhob like domain"/>
    <property type="match status" value="1"/>
</dbReference>
<feature type="transmembrane region" description="Helical" evidence="10">
    <location>
        <begin position="331"/>
        <end position="350"/>
    </location>
</feature>
<dbReference type="EMBL" id="LR900673">
    <property type="protein sequence ID" value="CAD7246509.1"/>
    <property type="molecule type" value="Genomic_DNA"/>
</dbReference>
<dbReference type="InterPro" id="IPR006620">
    <property type="entry name" value="Pro_4_hyd_alph"/>
</dbReference>
<dbReference type="PRINTS" id="PR01130">
    <property type="entry name" value="DERENTRNSPRT"/>
</dbReference>